<dbReference type="Pfam" id="PF00117">
    <property type="entry name" value="GATase"/>
    <property type="match status" value="1"/>
</dbReference>
<dbReference type="PANTHER" id="PTHR42695:SF5">
    <property type="entry name" value="GLUTAMINE AMIDOTRANSFERASE YLR126C-RELATED"/>
    <property type="match status" value="1"/>
</dbReference>
<dbReference type="PRINTS" id="PR00096">
    <property type="entry name" value="GATASE"/>
</dbReference>
<accession>A0ABT1G9S1</accession>
<evidence type="ECO:0000259" key="1">
    <source>
        <dbReference type="Pfam" id="PF00117"/>
    </source>
</evidence>
<evidence type="ECO:0000313" key="3">
    <source>
        <dbReference type="Proteomes" id="UP001523550"/>
    </source>
</evidence>
<dbReference type="InterPro" id="IPR029062">
    <property type="entry name" value="Class_I_gatase-like"/>
</dbReference>
<dbReference type="Gene3D" id="3.40.50.880">
    <property type="match status" value="1"/>
</dbReference>
<dbReference type="EMBL" id="JALJYF010000002">
    <property type="protein sequence ID" value="MCP1728034.1"/>
    <property type="molecule type" value="Genomic_DNA"/>
</dbReference>
<organism evidence="2 3">
    <name type="scientific">Natronospira proteinivora</name>
    <dbReference type="NCBI Taxonomy" id="1807133"/>
    <lineage>
        <taxon>Bacteria</taxon>
        <taxon>Pseudomonadati</taxon>
        <taxon>Pseudomonadota</taxon>
        <taxon>Gammaproteobacteria</taxon>
        <taxon>Natronospirales</taxon>
        <taxon>Natronospiraceae</taxon>
        <taxon>Natronospira</taxon>
    </lineage>
</organism>
<dbReference type="EC" id="6.3.5.2" evidence="2"/>
<keyword evidence="3" id="KW-1185">Reference proteome</keyword>
<proteinExistence type="predicted"/>
<dbReference type="NCBIfam" id="NF005458">
    <property type="entry name" value="PRK07053.1"/>
    <property type="match status" value="1"/>
</dbReference>
<keyword evidence="2" id="KW-0436">Ligase</keyword>
<reference evidence="2 3" key="1">
    <citation type="submission" date="2022-03" db="EMBL/GenBank/DDBJ databases">
        <title>Genomic Encyclopedia of Type Strains, Phase III (KMG-III): the genomes of soil and plant-associated and newly described type strains.</title>
        <authorList>
            <person name="Whitman W."/>
        </authorList>
    </citation>
    <scope>NUCLEOTIDE SEQUENCE [LARGE SCALE GENOMIC DNA]</scope>
    <source>
        <strain evidence="2 3">BSker1</strain>
    </source>
</reference>
<dbReference type="InterPro" id="IPR044992">
    <property type="entry name" value="ChyE-like"/>
</dbReference>
<dbReference type="PROSITE" id="PS51273">
    <property type="entry name" value="GATASE_TYPE_1"/>
    <property type="match status" value="1"/>
</dbReference>
<dbReference type="PANTHER" id="PTHR42695">
    <property type="entry name" value="GLUTAMINE AMIDOTRANSFERASE YLR126C-RELATED"/>
    <property type="match status" value="1"/>
</dbReference>
<dbReference type="RefSeq" id="WP_253449421.1">
    <property type="nucleotide sequence ID" value="NZ_JALJYF010000002.1"/>
</dbReference>
<feature type="domain" description="Glutamine amidotransferase" evidence="1">
    <location>
        <begin position="31"/>
        <end position="193"/>
    </location>
</feature>
<name>A0ABT1G9S1_9GAMM</name>
<evidence type="ECO:0000313" key="2">
    <source>
        <dbReference type="EMBL" id="MCP1728034.1"/>
    </source>
</evidence>
<sequence>MSNSLTGIPPGRVLVIRQIDFKGLGALGPHLSSLGYEIQYLDATQDDLSAVKASEAALVIILGGPPCAMDDARFPFLVDEMRLIEQCLLANTPVLGICLGAQLMARVLGGAIQRRAAPELGWWPVELTPVGQQSSLRFLDQVPVLHWHSDAIDLPPGCERLAGTEACQVQAFSQGRSILGLQFHPEVDARSMSQWLVAHVAQLDAHPTQSVERLRDETQRCAHWMNQKAGTVLRDWLSRLDEMRLTTAQD</sequence>
<dbReference type="GO" id="GO:0003922">
    <property type="term" value="F:GMP synthase (glutamine-hydrolyzing) activity"/>
    <property type="evidence" value="ECO:0007669"/>
    <property type="project" value="UniProtKB-EC"/>
</dbReference>
<protein>
    <submittedName>
        <fullName evidence="2">GMP synthase (Glutamine-hydrolyzing)</fullName>
        <ecNumber evidence="2">6.3.5.2</ecNumber>
    </submittedName>
</protein>
<dbReference type="Proteomes" id="UP001523550">
    <property type="component" value="Unassembled WGS sequence"/>
</dbReference>
<dbReference type="SUPFAM" id="SSF52317">
    <property type="entry name" value="Class I glutamine amidotransferase-like"/>
    <property type="match status" value="1"/>
</dbReference>
<comment type="caution">
    <text evidence="2">The sequence shown here is derived from an EMBL/GenBank/DDBJ whole genome shotgun (WGS) entry which is preliminary data.</text>
</comment>
<dbReference type="InterPro" id="IPR017926">
    <property type="entry name" value="GATASE"/>
</dbReference>
<dbReference type="CDD" id="cd01741">
    <property type="entry name" value="GATase1_1"/>
    <property type="match status" value="1"/>
</dbReference>
<gene>
    <name evidence="2" type="ORF">J2T60_002034</name>
</gene>